<gene>
    <name evidence="1" type="ORF">ATL31_1497</name>
</gene>
<name>A0A2N3YIL9_9MICO</name>
<proteinExistence type="predicted"/>
<keyword evidence="2" id="KW-1185">Reference proteome</keyword>
<evidence type="ECO:0000313" key="1">
    <source>
        <dbReference type="EMBL" id="PKW26680.1"/>
    </source>
</evidence>
<protein>
    <submittedName>
        <fullName evidence="1">Uncharacterized protein</fullName>
    </submittedName>
</protein>
<evidence type="ECO:0000313" key="2">
    <source>
        <dbReference type="Proteomes" id="UP000233781"/>
    </source>
</evidence>
<organism evidence="1 2">
    <name type="scientific">Phycicoccus duodecadis</name>
    <dbReference type="NCBI Taxonomy" id="173053"/>
    <lineage>
        <taxon>Bacteria</taxon>
        <taxon>Bacillati</taxon>
        <taxon>Actinomycetota</taxon>
        <taxon>Actinomycetes</taxon>
        <taxon>Micrococcales</taxon>
        <taxon>Intrasporangiaceae</taxon>
        <taxon>Phycicoccus</taxon>
    </lineage>
</organism>
<dbReference type="EMBL" id="PJNE01000001">
    <property type="protein sequence ID" value="PKW26680.1"/>
    <property type="molecule type" value="Genomic_DNA"/>
</dbReference>
<comment type="caution">
    <text evidence="1">The sequence shown here is derived from an EMBL/GenBank/DDBJ whole genome shotgun (WGS) entry which is preliminary data.</text>
</comment>
<reference evidence="1 2" key="1">
    <citation type="submission" date="2017-12" db="EMBL/GenBank/DDBJ databases">
        <title>Sequencing the genomes of 1000 Actinobacteria strains.</title>
        <authorList>
            <person name="Klenk H.-P."/>
        </authorList>
    </citation>
    <scope>NUCLEOTIDE SEQUENCE [LARGE SCALE GENOMIC DNA]</scope>
    <source>
        <strain evidence="1 2">DSM 12806</strain>
    </source>
</reference>
<dbReference type="RefSeq" id="WP_101395208.1">
    <property type="nucleotide sequence ID" value="NZ_PJNE01000001.1"/>
</dbReference>
<sequence>MRAIDTVAWTETLGVGRKELPWALKAKARQVADLYEDVNRIRATLAHGPDEELVMMLTAATRSLAAAGTRIAETLGDVNRTA</sequence>
<accession>A0A2N3YIL9</accession>
<dbReference type="AlphaFoldDB" id="A0A2N3YIL9"/>
<dbReference type="Proteomes" id="UP000233781">
    <property type="component" value="Unassembled WGS sequence"/>
</dbReference>
<dbReference type="OrthoDB" id="4868133at2"/>